<dbReference type="EMBL" id="JACAQR010000003">
    <property type="protein sequence ID" value="NWD40605.1"/>
    <property type="molecule type" value="Genomic_DNA"/>
</dbReference>
<sequence>MMTLESMDLCFIPNDGWLKLKTYYFREKTKSGISLFNQIDSQARTVSNDTEISLHPSSFRLREENPKYVEFCRFILDSASSLISAGKLEVSDLVRQLAEDKQLAQVKPTQIELALKAYVASQWFVASESGKSESKKIFLGLGQSAREREKLRTFAGSMASELASLSARIRLLVSHAPTVGTYRENILKRVLEKHLPERYHVATGFIYGSDRQIDILIYDRLEYAPLFREADLVVVPSSAVRAVIEVKTNLTTTAFRSSLSLITELSSLDSGYPPIFKGVFAFESDADEDALCKIVKEHHAEEACDADEEDYADTIDRPFDHLTCACVNEKYFIHTRYRRSEGKRYIPALYKAKSHVGFHSQVALFMDELLAYLQFGGAKPGNFQYMYNMLGSDTRHNFYSDLAPENWGPYFFVDHGDCEDAERMDEKVNNVQQWLDGKIPSLPPLQMGEG</sequence>
<dbReference type="InterPro" id="IPR046537">
    <property type="entry name" value="DUF6602"/>
</dbReference>
<accession>A0AAJ3H1B0</accession>
<dbReference type="Proteomes" id="UP000546584">
    <property type="component" value="Unassembled WGS sequence"/>
</dbReference>
<proteinExistence type="predicted"/>
<gene>
    <name evidence="2" type="ORF">HX826_01935</name>
</gene>
<comment type="caution">
    <text evidence="2">The sequence shown here is derived from an EMBL/GenBank/DDBJ whole genome shotgun (WGS) entry which is preliminary data.</text>
</comment>
<protein>
    <recommendedName>
        <fullName evidence="1">DUF6602 domain-containing protein</fullName>
    </recommendedName>
</protein>
<evidence type="ECO:0000313" key="2">
    <source>
        <dbReference type="EMBL" id="NWD40605.1"/>
    </source>
</evidence>
<reference evidence="2 3" key="1">
    <citation type="submission" date="2020-04" db="EMBL/GenBank/DDBJ databases">
        <title>Molecular characterization of pseudomonads from Agaricus bisporus reveal novel blotch 2 pathogens in Western Europe.</title>
        <authorList>
            <person name="Taparia T."/>
            <person name="Krijger M."/>
            <person name="Haynes E."/>
            <person name="Elpinstone J.G."/>
            <person name="Noble R."/>
            <person name="Van Der Wolf J."/>
        </authorList>
    </citation>
    <scope>NUCLEOTIDE SEQUENCE [LARGE SCALE GENOMIC DNA]</scope>
    <source>
        <strain evidence="2 3">IPO3753</strain>
    </source>
</reference>
<feature type="domain" description="DUF6602" evidence="1">
    <location>
        <begin position="173"/>
        <end position="263"/>
    </location>
</feature>
<dbReference type="AlphaFoldDB" id="A0AAJ3H1B0"/>
<evidence type="ECO:0000313" key="3">
    <source>
        <dbReference type="Proteomes" id="UP000546584"/>
    </source>
</evidence>
<organism evidence="2 3">
    <name type="scientific">Pseudomonas yamanorum</name>
    <dbReference type="NCBI Taxonomy" id="515393"/>
    <lineage>
        <taxon>Bacteria</taxon>
        <taxon>Pseudomonadati</taxon>
        <taxon>Pseudomonadota</taxon>
        <taxon>Gammaproteobacteria</taxon>
        <taxon>Pseudomonadales</taxon>
        <taxon>Pseudomonadaceae</taxon>
        <taxon>Pseudomonas</taxon>
    </lineage>
</organism>
<dbReference type="Pfam" id="PF20247">
    <property type="entry name" value="DUF6602"/>
    <property type="match status" value="1"/>
</dbReference>
<dbReference type="CDD" id="cd21173">
    <property type="entry name" value="NucC-like"/>
    <property type="match status" value="1"/>
</dbReference>
<dbReference type="RefSeq" id="WP_177025328.1">
    <property type="nucleotide sequence ID" value="NZ_JACAQR010000003.1"/>
</dbReference>
<evidence type="ECO:0000259" key="1">
    <source>
        <dbReference type="Pfam" id="PF20247"/>
    </source>
</evidence>
<name>A0AAJ3H1B0_9PSED</name>